<dbReference type="Proteomes" id="UP000736335">
    <property type="component" value="Unassembled WGS sequence"/>
</dbReference>
<keyword evidence="1" id="KW-0238">DNA-binding</keyword>
<gene>
    <name evidence="2" type="ORF">BJ322DRAFT_992839</name>
</gene>
<feature type="non-terminal residue" evidence="2">
    <location>
        <position position="196"/>
    </location>
</feature>
<name>A0A9P6LBB7_9AGAM</name>
<keyword evidence="3" id="KW-1185">Reference proteome</keyword>
<organism evidence="2 3">
    <name type="scientific">Thelephora terrestris</name>
    <dbReference type="NCBI Taxonomy" id="56493"/>
    <lineage>
        <taxon>Eukaryota</taxon>
        <taxon>Fungi</taxon>
        <taxon>Dikarya</taxon>
        <taxon>Basidiomycota</taxon>
        <taxon>Agaricomycotina</taxon>
        <taxon>Agaricomycetes</taxon>
        <taxon>Thelephorales</taxon>
        <taxon>Thelephoraceae</taxon>
        <taxon>Thelephora</taxon>
    </lineage>
</organism>
<comment type="caution">
    <text evidence="2">The sequence shown here is derived from an EMBL/GenBank/DDBJ whole genome shotgun (WGS) entry which is preliminary data.</text>
</comment>
<proteinExistence type="predicted"/>
<evidence type="ECO:0000313" key="2">
    <source>
        <dbReference type="EMBL" id="KAF9791088.1"/>
    </source>
</evidence>
<dbReference type="GO" id="GO:0003677">
    <property type="term" value="F:DNA binding"/>
    <property type="evidence" value="ECO:0007669"/>
    <property type="project" value="UniProtKB-KW"/>
</dbReference>
<dbReference type="InterPro" id="IPR010998">
    <property type="entry name" value="Integrase_recombinase_N"/>
</dbReference>
<sequence>STYRPNCSAGDRLRLWRPVNTRVAMDSQGRPIPLSPQDLDKIGGVALNSLQESTQRSYGAGLYCFAMLLMRFCDFKEIPDIQRAPVESLVIQSFVTMLAGIYRANTISNYVAAVRAWHIIHGVPWNIGGPEMDAVVKGAKAMAPSLSIKAKRVPMRIEHIVQMRPHFSDTSPLDIAVFACLTSAFWATARLGELTV</sequence>
<reference evidence="2" key="1">
    <citation type="journal article" date="2020" name="Nat. Commun.">
        <title>Large-scale genome sequencing of mycorrhizal fungi provides insights into the early evolution of symbiotic traits.</title>
        <authorList>
            <person name="Miyauchi S."/>
            <person name="Kiss E."/>
            <person name="Kuo A."/>
            <person name="Drula E."/>
            <person name="Kohler A."/>
            <person name="Sanchez-Garcia M."/>
            <person name="Morin E."/>
            <person name="Andreopoulos B."/>
            <person name="Barry K.W."/>
            <person name="Bonito G."/>
            <person name="Buee M."/>
            <person name="Carver A."/>
            <person name="Chen C."/>
            <person name="Cichocki N."/>
            <person name="Clum A."/>
            <person name="Culley D."/>
            <person name="Crous P.W."/>
            <person name="Fauchery L."/>
            <person name="Girlanda M."/>
            <person name="Hayes R.D."/>
            <person name="Keri Z."/>
            <person name="LaButti K."/>
            <person name="Lipzen A."/>
            <person name="Lombard V."/>
            <person name="Magnuson J."/>
            <person name="Maillard F."/>
            <person name="Murat C."/>
            <person name="Nolan M."/>
            <person name="Ohm R.A."/>
            <person name="Pangilinan J."/>
            <person name="Pereira M.F."/>
            <person name="Perotto S."/>
            <person name="Peter M."/>
            <person name="Pfister S."/>
            <person name="Riley R."/>
            <person name="Sitrit Y."/>
            <person name="Stielow J.B."/>
            <person name="Szollosi G."/>
            <person name="Zifcakova L."/>
            <person name="Stursova M."/>
            <person name="Spatafora J.W."/>
            <person name="Tedersoo L."/>
            <person name="Vaario L.M."/>
            <person name="Yamada A."/>
            <person name="Yan M."/>
            <person name="Wang P."/>
            <person name="Xu J."/>
            <person name="Bruns T."/>
            <person name="Baldrian P."/>
            <person name="Vilgalys R."/>
            <person name="Dunand C."/>
            <person name="Henrissat B."/>
            <person name="Grigoriev I.V."/>
            <person name="Hibbett D."/>
            <person name="Nagy L.G."/>
            <person name="Martin F.M."/>
        </authorList>
    </citation>
    <scope>NUCLEOTIDE SEQUENCE</scope>
    <source>
        <strain evidence="2">UH-Tt-Lm1</strain>
    </source>
</reference>
<dbReference type="OrthoDB" id="2664079at2759"/>
<dbReference type="Gene3D" id="1.10.150.130">
    <property type="match status" value="1"/>
</dbReference>
<feature type="non-terminal residue" evidence="2">
    <location>
        <position position="1"/>
    </location>
</feature>
<dbReference type="AlphaFoldDB" id="A0A9P6LBB7"/>
<dbReference type="EMBL" id="WIUZ02000002">
    <property type="protein sequence ID" value="KAF9791088.1"/>
    <property type="molecule type" value="Genomic_DNA"/>
</dbReference>
<accession>A0A9P6LBB7</accession>
<protein>
    <submittedName>
        <fullName evidence="2">Uncharacterized protein</fullName>
    </submittedName>
</protein>
<reference evidence="2" key="2">
    <citation type="submission" date="2020-11" db="EMBL/GenBank/DDBJ databases">
        <authorList>
            <consortium name="DOE Joint Genome Institute"/>
            <person name="Kuo A."/>
            <person name="Miyauchi S."/>
            <person name="Kiss E."/>
            <person name="Drula E."/>
            <person name="Kohler A."/>
            <person name="Sanchez-Garcia M."/>
            <person name="Andreopoulos B."/>
            <person name="Barry K.W."/>
            <person name="Bonito G."/>
            <person name="Buee M."/>
            <person name="Carver A."/>
            <person name="Chen C."/>
            <person name="Cichocki N."/>
            <person name="Clum A."/>
            <person name="Culley D."/>
            <person name="Crous P.W."/>
            <person name="Fauchery L."/>
            <person name="Girlanda M."/>
            <person name="Hayes R."/>
            <person name="Keri Z."/>
            <person name="Labutti K."/>
            <person name="Lipzen A."/>
            <person name="Lombard V."/>
            <person name="Magnuson J."/>
            <person name="Maillard F."/>
            <person name="Morin E."/>
            <person name="Murat C."/>
            <person name="Nolan M."/>
            <person name="Ohm R."/>
            <person name="Pangilinan J."/>
            <person name="Pereira M."/>
            <person name="Perotto S."/>
            <person name="Peter M."/>
            <person name="Riley R."/>
            <person name="Sitrit Y."/>
            <person name="Stielow B."/>
            <person name="Szollosi G."/>
            <person name="Zifcakova L."/>
            <person name="Stursova M."/>
            <person name="Spatafora J.W."/>
            <person name="Tedersoo L."/>
            <person name="Vaario L.-M."/>
            <person name="Yamada A."/>
            <person name="Yan M."/>
            <person name="Wang P."/>
            <person name="Xu J."/>
            <person name="Bruns T."/>
            <person name="Baldrian P."/>
            <person name="Vilgalys R."/>
            <person name="Henrissat B."/>
            <person name="Grigoriev I.V."/>
            <person name="Hibbett D."/>
            <person name="Nagy L.G."/>
            <person name="Martin F.M."/>
        </authorList>
    </citation>
    <scope>NUCLEOTIDE SEQUENCE</scope>
    <source>
        <strain evidence="2">UH-Tt-Lm1</strain>
    </source>
</reference>
<evidence type="ECO:0000256" key="1">
    <source>
        <dbReference type="ARBA" id="ARBA00023125"/>
    </source>
</evidence>
<evidence type="ECO:0000313" key="3">
    <source>
        <dbReference type="Proteomes" id="UP000736335"/>
    </source>
</evidence>
<dbReference type="SUPFAM" id="SSF47823">
    <property type="entry name" value="lambda integrase-like, N-terminal domain"/>
    <property type="match status" value="1"/>
</dbReference>